<gene>
    <name evidence="1" type="ORF">E4U42_007879</name>
</gene>
<dbReference type="Proteomes" id="UP000811619">
    <property type="component" value="Unassembled WGS sequence"/>
</dbReference>
<proteinExistence type="predicted"/>
<keyword evidence="2" id="KW-1185">Reference proteome</keyword>
<name>A0A8K0J3A1_9HYPO</name>
<organism evidence="1 2">
    <name type="scientific">Claviceps africana</name>
    <dbReference type="NCBI Taxonomy" id="83212"/>
    <lineage>
        <taxon>Eukaryota</taxon>
        <taxon>Fungi</taxon>
        <taxon>Dikarya</taxon>
        <taxon>Ascomycota</taxon>
        <taxon>Pezizomycotina</taxon>
        <taxon>Sordariomycetes</taxon>
        <taxon>Hypocreomycetidae</taxon>
        <taxon>Hypocreales</taxon>
        <taxon>Clavicipitaceae</taxon>
        <taxon>Claviceps</taxon>
    </lineage>
</organism>
<evidence type="ECO:0000313" key="2">
    <source>
        <dbReference type="Proteomes" id="UP000811619"/>
    </source>
</evidence>
<protein>
    <submittedName>
        <fullName evidence="1">Uncharacterized protein</fullName>
    </submittedName>
</protein>
<reference evidence="1" key="1">
    <citation type="journal article" date="2020" name="bioRxiv">
        <title>Whole genome comparisons of ergot fungi reveals the divergence and evolution of species within the genus Claviceps are the result of varying mechanisms driving genome evolution and host range expansion.</title>
        <authorList>
            <person name="Wyka S.A."/>
            <person name="Mondo S.J."/>
            <person name="Liu M."/>
            <person name="Dettman J."/>
            <person name="Nalam V."/>
            <person name="Broders K.D."/>
        </authorList>
    </citation>
    <scope>NUCLEOTIDE SEQUENCE</scope>
    <source>
        <strain evidence="1">CCC 489</strain>
    </source>
</reference>
<dbReference type="EMBL" id="SRPY01000940">
    <property type="protein sequence ID" value="KAG5915891.1"/>
    <property type="molecule type" value="Genomic_DNA"/>
</dbReference>
<accession>A0A8K0J3A1</accession>
<dbReference type="AlphaFoldDB" id="A0A8K0J3A1"/>
<evidence type="ECO:0000313" key="1">
    <source>
        <dbReference type="EMBL" id="KAG5915891.1"/>
    </source>
</evidence>
<feature type="non-terminal residue" evidence="1">
    <location>
        <position position="58"/>
    </location>
</feature>
<sequence length="58" mass="6112">MSPTGEEASSGGHGGFLGLMDDLKEKLSESKLHEELHDAKVALINKKSVVSDGAETDD</sequence>
<comment type="caution">
    <text evidence="1">The sequence shown here is derived from an EMBL/GenBank/DDBJ whole genome shotgun (WGS) entry which is preliminary data.</text>
</comment>